<dbReference type="PANTHER" id="PTHR45825">
    <property type="entry name" value="GRANULE-BOUND STARCH SYNTHASE 1, CHLOROPLASTIC/AMYLOPLASTIC"/>
    <property type="match status" value="1"/>
</dbReference>
<dbReference type="InterPro" id="IPR001296">
    <property type="entry name" value="Glyco_trans_1"/>
</dbReference>
<dbReference type="STRING" id="368408.Tpen_0792"/>
<name>A1RYB4_THEPD</name>
<dbReference type="Pfam" id="PF00534">
    <property type="entry name" value="Glycos_transf_1"/>
    <property type="match status" value="1"/>
</dbReference>
<dbReference type="Gene3D" id="3.40.50.2000">
    <property type="entry name" value="Glycogen Phosphorylase B"/>
    <property type="match status" value="2"/>
</dbReference>
<sequence length="553" mass="61879">MNPDRTVLMVAFEATPFVKVGGLAEVPSNLAKELVALGWRAYLALPSHAPPGRRGEEPVARFATPLGEVFVGRASWGGVTYLLFSGSALSDERVYAGEVMDQKVKLFSYGLSLLLLNAEKYGVVFPDVIHFHDWHSVYALVKVKHDFQQRKARTLFHVHLLVKKHVDPSIFEQLGVPLGWRHEVRVNGRSMDLTLGDVLRVSGGIAEKIGALEADRLVTVSESYLLDDVLPFVGGEFRGKSRVIYNATTWSLRGALEEVLGKHGQRLRSFAGRSEGFRRTEIRKYFLLRALGELEEGEPEVPDERIKKLVYDLADPPMRGQGKVEPFMFDGPLAITTGRLARQKGFDLMVEAVPRVLRELGEAKFVFLVLPVWGGEDYVYQLADLQREYPENVRAVFGVAPSIYKLAHLASDVFFAPSRWEPFGIMALEAMSTGNPLVASRTGGLKEIVLDVNVYAERGTGILVRPDDPYELAEALRDLLAFMEASNTGRIEWYAGKIENKTLRRMLEEYPDAGEILRKNCVDRVEKHFSWAASARTADSIYRELLEGGQETL</sequence>
<dbReference type="EnsemblBacteria" id="ABL78194">
    <property type="protein sequence ID" value="ABL78194"/>
    <property type="gene ID" value="Tpen_0792"/>
</dbReference>
<gene>
    <name evidence="5" type="ordered locus">Tpen_0792</name>
</gene>
<dbReference type="KEGG" id="tpe:Tpen_0792"/>
<evidence type="ECO:0000313" key="5">
    <source>
        <dbReference type="EMBL" id="ABL78194.1"/>
    </source>
</evidence>
<evidence type="ECO:0000313" key="6">
    <source>
        <dbReference type="Proteomes" id="UP000000641"/>
    </source>
</evidence>
<dbReference type="OrthoDB" id="132546at2157"/>
<dbReference type="GeneID" id="4601253"/>
<dbReference type="InterPro" id="IPR013534">
    <property type="entry name" value="Starch_synth_cat_dom"/>
</dbReference>
<feature type="domain" description="Starch synthase catalytic" evidence="4">
    <location>
        <begin position="7"/>
        <end position="227"/>
    </location>
</feature>
<dbReference type="GO" id="GO:0009011">
    <property type="term" value="F:alpha-1,4-glucan glucosyltransferase (ADP-glucose donor) activity"/>
    <property type="evidence" value="ECO:0007669"/>
    <property type="project" value="UniProtKB-EC"/>
</dbReference>
<reference evidence="6" key="1">
    <citation type="journal article" date="2008" name="J. Bacteriol.">
        <title>Genome sequence of Thermofilum pendens reveals an exceptional loss of biosynthetic pathways without genome reduction.</title>
        <authorList>
            <person name="Anderson I."/>
            <person name="Rodriguez J."/>
            <person name="Susanti D."/>
            <person name="Porat I."/>
            <person name="Reich C."/>
            <person name="Ulrich L.E."/>
            <person name="Elkins J.G."/>
            <person name="Mavromatis K."/>
            <person name="Lykidis A."/>
            <person name="Kim E."/>
            <person name="Thompson L.S."/>
            <person name="Nolan M."/>
            <person name="Land M."/>
            <person name="Copeland A."/>
            <person name="Lapidus A."/>
            <person name="Lucas S."/>
            <person name="Detter C."/>
            <person name="Zhulin I.B."/>
            <person name="Olsen G.J."/>
            <person name="Whitman W."/>
            <person name="Mukhopadhyay B."/>
            <person name="Bristow J."/>
            <person name="Kyrpides N."/>
        </authorList>
    </citation>
    <scope>NUCLEOTIDE SEQUENCE [LARGE SCALE GENOMIC DNA]</scope>
    <source>
        <strain evidence="6">DSM 2475 / Hrk 5</strain>
    </source>
</reference>
<evidence type="ECO:0000256" key="1">
    <source>
        <dbReference type="ARBA" id="ARBA00022676"/>
    </source>
</evidence>
<dbReference type="SUPFAM" id="SSF53756">
    <property type="entry name" value="UDP-Glycosyltransferase/glycogen phosphorylase"/>
    <property type="match status" value="1"/>
</dbReference>
<evidence type="ECO:0000256" key="2">
    <source>
        <dbReference type="ARBA" id="ARBA00022679"/>
    </source>
</evidence>
<evidence type="ECO:0000259" key="4">
    <source>
        <dbReference type="Pfam" id="PF08323"/>
    </source>
</evidence>
<dbReference type="AlphaFoldDB" id="A1RYB4"/>
<dbReference type="EMBL" id="CP000505">
    <property type="protein sequence ID" value="ABL78194.1"/>
    <property type="molecule type" value="Genomic_DNA"/>
</dbReference>
<dbReference type="eggNOG" id="arCOG01420">
    <property type="taxonomic scope" value="Archaea"/>
</dbReference>
<dbReference type="EC" id="2.4.1.21" evidence="5"/>
<keyword evidence="6" id="KW-1185">Reference proteome</keyword>
<evidence type="ECO:0000259" key="3">
    <source>
        <dbReference type="Pfam" id="PF00534"/>
    </source>
</evidence>
<dbReference type="Proteomes" id="UP000000641">
    <property type="component" value="Chromosome"/>
</dbReference>
<accession>A1RYB4</accession>
<protein>
    <submittedName>
        <fullName evidence="5">Starch synthase</fullName>
        <ecNumber evidence="5">2.4.1.21</ecNumber>
    </submittedName>
</protein>
<feature type="domain" description="Glycosyl transferase family 1" evidence="3">
    <location>
        <begin position="331"/>
        <end position="481"/>
    </location>
</feature>
<dbReference type="CAZy" id="GT5">
    <property type="family name" value="Glycosyltransferase Family 5"/>
</dbReference>
<dbReference type="PANTHER" id="PTHR45825:SF11">
    <property type="entry name" value="ALPHA AMYLASE DOMAIN-CONTAINING PROTEIN"/>
    <property type="match status" value="1"/>
</dbReference>
<organism evidence="5 6">
    <name type="scientific">Thermofilum pendens (strain DSM 2475 / Hrk 5)</name>
    <dbReference type="NCBI Taxonomy" id="368408"/>
    <lineage>
        <taxon>Archaea</taxon>
        <taxon>Thermoproteota</taxon>
        <taxon>Thermoprotei</taxon>
        <taxon>Thermofilales</taxon>
        <taxon>Thermofilaceae</taxon>
        <taxon>Thermofilum</taxon>
    </lineage>
</organism>
<keyword evidence="1 5" id="KW-0328">Glycosyltransferase</keyword>
<proteinExistence type="predicted"/>
<keyword evidence="2 5" id="KW-0808">Transferase</keyword>
<dbReference type="HOGENOM" id="CLU_009583_18_5_2"/>
<dbReference type="Pfam" id="PF08323">
    <property type="entry name" value="Glyco_transf_5"/>
    <property type="match status" value="1"/>
</dbReference>
<dbReference type="RefSeq" id="WP_011752459.1">
    <property type="nucleotide sequence ID" value="NC_008698.1"/>
</dbReference>